<dbReference type="Proteomes" id="UP001651690">
    <property type="component" value="Unassembled WGS sequence"/>
</dbReference>
<evidence type="ECO:0000313" key="3">
    <source>
        <dbReference type="EMBL" id="MCP9273361.1"/>
    </source>
</evidence>
<reference evidence="3 4" key="1">
    <citation type="submission" date="2022-06" db="EMBL/GenBank/DDBJ databases">
        <title>Mycolicibacterium sp. CAU 1645 isolated from seawater.</title>
        <authorList>
            <person name="Kim W."/>
        </authorList>
    </citation>
    <scope>NUCLEOTIDE SEQUENCE [LARGE SCALE GENOMIC DNA]</scope>
    <source>
        <strain evidence="3 4">CAU 1645</strain>
    </source>
</reference>
<keyword evidence="1" id="KW-0238">DNA-binding</keyword>
<dbReference type="PANTHER" id="PTHR30204">
    <property type="entry name" value="REDOX-CYCLING DRUG-SENSING TRANSCRIPTIONAL ACTIVATOR SOXR"/>
    <property type="match status" value="1"/>
</dbReference>
<organism evidence="3 4">
    <name type="scientific">Mycolicibacterium arenosum</name>
    <dbReference type="NCBI Taxonomy" id="2952157"/>
    <lineage>
        <taxon>Bacteria</taxon>
        <taxon>Bacillati</taxon>
        <taxon>Actinomycetota</taxon>
        <taxon>Actinomycetes</taxon>
        <taxon>Mycobacteriales</taxon>
        <taxon>Mycobacteriaceae</taxon>
        <taxon>Mycolicibacterium</taxon>
    </lineage>
</organism>
<evidence type="ECO:0000313" key="4">
    <source>
        <dbReference type="Proteomes" id="UP001651690"/>
    </source>
</evidence>
<dbReference type="InterPro" id="IPR009061">
    <property type="entry name" value="DNA-bd_dom_put_sf"/>
</dbReference>
<dbReference type="RefSeq" id="WP_255060650.1">
    <property type="nucleotide sequence ID" value="NZ_JANDBD010000005.1"/>
</dbReference>
<dbReference type="SUPFAM" id="SSF46955">
    <property type="entry name" value="Putative DNA-binding domain"/>
    <property type="match status" value="1"/>
</dbReference>
<keyword evidence="4" id="KW-1185">Reference proteome</keyword>
<sequence length="243" mass="27106">MADYRLSELATASGVSARNVRAYRERGLLDPPRREGRAAFYDDHHLAQLRTINELLGKGYTSAHILEFFESMRRGHNLADILGLQQALFGETVHPRERDGTGNVDPTDADVRRLVDRGLAQEDGGELQWRDARTADILAGVEDPRDYLKTMLRVSDGTAALLDDVAVAVVDALRAGVVERFGPKYVPMPDDMAELEQMVRDYRKLATRVIAVHLNTSLRRRLVQAMSDYTTDIIASEDDAASL</sequence>
<dbReference type="PANTHER" id="PTHR30204:SF93">
    <property type="entry name" value="HTH MERR-TYPE DOMAIN-CONTAINING PROTEIN"/>
    <property type="match status" value="1"/>
</dbReference>
<dbReference type="EMBL" id="JANDBD010000005">
    <property type="protein sequence ID" value="MCP9273361.1"/>
    <property type="molecule type" value="Genomic_DNA"/>
</dbReference>
<dbReference type="PROSITE" id="PS50937">
    <property type="entry name" value="HTH_MERR_2"/>
    <property type="match status" value="1"/>
</dbReference>
<name>A0ABT1M2H4_9MYCO</name>
<evidence type="ECO:0000256" key="1">
    <source>
        <dbReference type="ARBA" id="ARBA00023125"/>
    </source>
</evidence>
<dbReference type="Gene3D" id="1.10.1660.10">
    <property type="match status" value="1"/>
</dbReference>
<accession>A0ABT1M2H4</accession>
<dbReference type="InterPro" id="IPR047057">
    <property type="entry name" value="MerR_fam"/>
</dbReference>
<protein>
    <submittedName>
        <fullName evidence="3">MerR family transcriptional regulator</fullName>
    </submittedName>
</protein>
<dbReference type="SMART" id="SM00422">
    <property type="entry name" value="HTH_MERR"/>
    <property type="match status" value="1"/>
</dbReference>
<dbReference type="Pfam" id="PF13411">
    <property type="entry name" value="MerR_1"/>
    <property type="match status" value="1"/>
</dbReference>
<feature type="domain" description="HTH merR-type" evidence="2">
    <location>
        <begin position="1"/>
        <end position="71"/>
    </location>
</feature>
<dbReference type="InterPro" id="IPR000551">
    <property type="entry name" value="MerR-type_HTH_dom"/>
</dbReference>
<gene>
    <name evidence="3" type="ORF">NM203_14305</name>
</gene>
<evidence type="ECO:0000259" key="2">
    <source>
        <dbReference type="PROSITE" id="PS50937"/>
    </source>
</evidence>
<comment type="caution">
    <text evidence="3">The sequence shown here is derived from an EMBL/GenBank/DDBJ whole genome shotgun (WGS) entry which is preliminary data.</text>
</comment>
<proteinExistence type="predicted"/>